<proteinExistence type="predicted"/>
<sequence>MAASVAFGGDAFAQMIGVIGCVDDDDLDSQFLDQCGGLRCIVVLACGEREADRTSQAANCHMYRLVRPPRERPST</sequence>
<dbReference type="EMBL" id="LNCU01000107">
    <property type="protein sequence ID" value="KWV48459.1"/>
    <property type="molecule type" value="Genomic_DNA"/>
</dbReference>
<comment type="caution">
    <text evidence="1">The sequence shown here is derived from an EMBL/GenBank/DDBJ whole genome shotgun (WGS) entry which is preliminary data.</text>
</comment>
<dbReference type="AlphaFoldDB" id="A0A109JGL4"/>
<protein>
    <submittedName>
        <fullName evidence="1">Uncharacterized protein</fullName>
    </submittedName>
</protein>
<name>A0A109JGL4_9BRAD</name>
<evidence type="ECO:0000313" key="2">
    <source>
        <dbReference type="Proteomes" id="UP000057737"/>
    </source>
</evidence>
<keyword evidence="2" id="KW-1185">Reference proteome</keyword>
<dbReference type="Proteomes" id="UP000057737">
    <property type="component" value="Unassembled WGS sequence"/>
</dbReference>
<gene>
    <name evidence="1" type="ORF">AS156_18455</name>
</gene>
<organism evidence="1 2">
    <name type="scientific">Bradyrhizobium macuxiense</name>
    <dbReference type="NCBI Taxonomy" id="1755647"/>
    <lineage>
        <taxon>Bacteria</taxon>
        <taxon>Pseudomonadati</taxon>
        <taxon>Pseudomonadota</taxon>
        <taxon>Alphaproteobacteria</taxon>
        <taxon>Hyphomicrobiales</taxon>
        <taxon>Nitrobacteraceae</taxon>
        <taxon>Bradyrhizobium</taxon>
    </lineage>
</organism>
<evidence type="ECO:0000313" key="1">
    <source>
        <dbReference type="EMBL" id="KWV48459.1"/>
    </source>
</evidence>
<accession>A0A109JGL4</accession>
<reference evidence="1 2" key="1">
    <citation type="submission" date="2015-11" db="EMBL/GenBank/DDBJ databases">
        <title>Draft Genome Sequence of the Strain BR 10303 (Bradyrhizobium sp.) isolated from nodules of Centrolobium paraense.</title>
        <authorList>
            <person name="Zelli J.E."/>
            <person name="Simoes-Araujo J.L."/>
            <person name="Barauna A.C."/>
            <person name="Silva K."/>
        </authorList>
    </citation>
    <scope>NUCLEOTIDE SEQUENCE [LARGE SCALE GENOMIC DNA]</scope>
    <source>
        <strain evidence="1 2">BR 10303</strain>
    </source>
</reference>